<evidence type="ECO:0000259" key="3">
    <source>
        <dbReference type="Pfam" id="PF26079"/>
    </source>
</evidence>
<evidence type="ECO:0000259" key="2">
    <source>
        <dbReference type="Pfam" id="PF26078"/>
    </source>
</evidence>
<dbReference type="Proteomes" id="UP000777002">
    <property type="component" value="Unassembled WGS sequence"/>
</dbReference>
<keyword evidence="5" id="KW-1185">Reference proteome</keyword>
<feature type="domain" description="Baseplate protein J-like barrel" evidence="1">
    <location>
        <begin position="100"/>
        <end position="186"/>
    </location>
</feature>
<dbReference type="Pfam" id="PF26078">
    <property type="entry name" value="Baseplate_J_M"/>
    <property type="match status" value="1"/>
</dbReference>
<feature type="domain" description="Baseplate J-like C-terminal" evidence="3">
    <location>
        <begin position="294"/>
        <end position="371"/>
    </location>
</feature>
<evidence type="ECO:0000259" key="1">
    <source>
        <dbReference type="Pfam" id="PF04865"/>
    </source>
</evidence>
<dbReference type="Pfam" id="PF04865">
    <property type="entry name" value="Baseplate_J"/>
    <property type="match status" value="1"/>
</dbReference>
<dbReference type="InterPro" id="IPR006949">
    <property type="entry name" value="Barrel_Baseplate_J-like"/>
</dbReference>
<organism evidence="4 5">
    <name type="scientific">Parasutterella secunda</name>
    <dbReference type="NCBI Taxonomy" id="626947"/>
    <lineage>
        <taxon>Bacteria</taxon>
        <taxon>Pseudomonadati</taxon>
        <taxon>Pseudomonadota</taxon>
        <taxon>Betaproteobacteria</taxon>
        <taxon>Burkholderiales</taxon>
        <taxon>Sutterellaceae</taxon>
        <taxon>Parasutterella</taxon>
    </lineage>
</organism>
<reference evidence="4 5" key="1">
    <citation type="journal article" date="2021" name="Sci. Rep.">
        <title>The distribution of antibiotic resistance genes in chicken gut microbiota commensals.</title>
        <authorList>
            <person name="Juricova H."/>
            <person name="Matiasovicova J."/>
            <person name="Kubasova T."/>
            <person name="Cejkova D."/>
            <person name="Rychlik I."/>
        </authorList>
    </citation>
    <scope>NUCLEOTIDE SEQUENCE [LARGE SCALE GENOMIC DNA]</scope>
    <source>
        <strain evidence="4 5">An562</strain>
    </source>
</reference>
<dbReference type="InterPro" id="IPR058530">
    <property type="entry name" value="Baseplate_J-like_C"/>
</dbReference>
<dbReference type="EMBL" id="JACJKX010000007">
    <property type="protein sequence ID" value="MBM6928581.1"/>
    <property type="molecule type" value="Genomic_DNA"/>
</dbReference>
<dbReference type="InterPro" id="IPR058531">
    <property type="entry name" value="Baseplate_J_M"/>
</dbReference>
<dbReference type="PIRSF" id="PIRSF020481">
    <property type="entry name" value="BAP"/>
    <property type="match status" value="1"/>
</dbReference>
<dbReference type="InterPro" id="IPR014507">
    <property type="entry name" value="Baseplate_assembly_J_pred"/>
</dbReference>
<evidence type="ECO:0000313" key="5">
    <source>
        <dbReference type="Proteomes" id="UP000777002"/>
    </source>
</evidence>
<evidence type="ECO:0000313" key="4">
    <source>
        <dbReference type="EMBL" id="MBM6928581.1"/>
    </source>
</evidence>
<protein>
    <submittedName>
        <fullName evidence="4">Baseplate J/gp47 family protein</fullName>
    </submittedName>
</protein>
<sequence>MAEVIPRWNMPPVDFIEADSEKVESDLITEYEKVSGRTLAAGDPVRLFLLSIAAEVIQLRQGINFAAQQNLLTYAKGEYLDALGQSIAVTRLPASKAITTIQFTLSQALGNAYSIPKGFQVSAGSITFETDHELIIPVGERTGNVTASCTESGTIGNGFVVGQIATIVSPQPYLESAANTVTSIGGADIEDDAAYAERIRLRPDSFSVAGPEKSYIYYAESYSASIIDVAIASPDPGEVYVYPLLSGGQLPNESFLEGLFAHLSDETIRPLTDHVVTQAPTAVNYKIQVDYWVNQSDSVRIASIQAAVEEAVESYRLWQQSKIGRDISQDELIARVIDAGASRIDRTTLSPTAFQALSADQVAQCTEVKVNFKGYKDE</sequence>
<dbReference type="PANTHER" id="PTHR35862">
    <property type="entry name" value="FELS-2 PROPHAGE PROTEIN"/>
    <property type="match status" value="1"/>
</dbReference>
<proteinExistence type="predicted"/>
<dbReference type="Pfam" id="PF26079">
    <property type="entry name" value="Baseplate_J_C"/>
    <property type="match status" value="1"/>
</dbReference>
<gene>
    <name evidence="4" type="ORF">H5985_04770</name>
</gene>
<dbReference type="InterPro" id="IPR052726">
    <property type="entry name" value="Phage_Baseplate_Hub"/>
</dbReference>
<accession>A0ABS2GSY8</accession>
<comment type="caution">
    <text evidence="4">The sequence shown here is derived from an EMBL/GenBank/DDBJ whole genome shotgun (WGS) entry which is preliminary data.</text>
</comment>
<dbReference type="PANTHER" id="PTHR35862:SF1">
    <property type="entry name" value="FELS-2 PROPHAGE PROTEIN"/>
    <property type="match status" value="1"/>
</dbReference>
<feature type="domain" description="Baseplate J-like central" evidence="2">
    <location>
        <begin position="208"/>
        <end position="277"/>
    </location>
</feature>
<dbReference type="RefSeq" id="WP_205050169.1">
    <property type="nucleotide sequence ID" value="NZ_JACJKX010000007.1"/>
</dbReference>
<name>A0ABS2GSY8_9BURK</name>